<organism evidence="2 3">
    <name type="scientific">Rhododendron griersonianum</name>
    <dbReference type="NCBI Taxonomy" id="479676"/>
    <lineage>
        <taxon>Eukaryota</taxon>
        <taxon>Viridiplantae</taxon>
        <taxon>Streptophyta</taxon>
        <taxon>Embryophyta</taxon>
        <taxon>Tracheophyta</taxon>
        <taxon>Spermatophyta</taxon>
        <taxon>Magnoliopsida</taxon>
        <taxon>eudicotyledons</taxon>
        <taxon>Gunneridae</taxon>
        <taxon>Pentapetalae</taxon>
        <taxon>asterids</taxon>
        <taxon>Ericales</taxon>
        <taxon>Ericaceae</taxon>
        <taxon>Ericoideae</taxon>
        <taxon>Rhodoreae</taxon>
        <taxon>Rhododendron</taxon>
    </lineage>
</organism>
<sequence length="224" mass="25437">MGCFVPFNNRNLDISLFAFRPMVVFVDELLDALKHFSLSTQSLGCVHSAIFRSIHGNMIIWYGAWMKRSNENKELVNATLLSMLSNVSTMAILIDHSFFDAYAGESRDGSPAAKFSTGDTISMNAVLFSDDDKNDVAYAFLAIFRSRFSKMDGATSGVCLKCQTRKRDVNLFVWKSLQSCYTWILATDYRKTILPFLDEHLPLEIKYDMFRVVYVSGDDDVMSF</sequence>
<dbReference type="InterPro" id="IPR055816">
    <property type="entry name" value="DUF7392"/>
</dbReference>
<reference evidence="2 3" key="1">
    <citation type="submission" date="2020-08" db="EMBL/GenBank/DDBJ databases">
        <title>Plant Genome Project.</title>
        <authorList>
            <person name="Zhang R.-G."/>
        </authorList>
    </citation>
    <scope>NUCLEOTIDE SEQUENCE [LARGE SCALE GENOMIC DNA]</scope>
    <source>
        <strain evidence="2">WSP0</strain>
        <tissue evidence="2">Leaf</tissue>
    </source>
</reference>
<accession>A0AAV6HPA4</accession>
<dbReference type="EMBL" id="JACTNZ010000013">
    <property type="protein sequence ID" value="KAG5515884.1"/>
    <property type="molecule type" value="Genomic_DNA"/>
</dbReference>
<dbReference type="Proteomes" id="UP000823749">
    <property type="component" value="Chromosome 13"/>
</dbReference>
<gene>
    <name evidence="2" type="ORF">RHGRI_036805</name>
</gene>
<protein>
    <recommendedName>
        <fullName evidence="1">DUF7392 domain-containing protein</fullName>
    </recommendedName>
</protein>
<feature type="domain" description="DUF7392" evidence="1">
    <location>
        <begin position="97"/>
        <end position="210"/>
    </location>
</feature>
<keyword evidence="3" id="KW-1185">Reference proteome</keyword>
<dbReference type="PANTHER" id="PTHR38226:SF3">
    <property type="entry name" value="(WILD MALAYSIAN BANANA) HYPOTHETICAL PROTEIN"/>
    <property type="match status" value="1"/>
</dbReference>
<evidence type="ECO:0000259" key="1">
    <source>
        <dbReference type="Pfam" id="PF24118"/>
    </source>
</evidence>
<dbReference type="Pfam" id="PF24118">
    <property type="entry name" value="DUF7392"/>
    <property type="match status" value="1"/>
</dbReference>
<comment type="caution">
    <text evidence="2">The sequence shown here is derived from an EMBL/GenBank/DDBJ whole genome shotgun (WGS) entry which is preliminary data.</text>
</comment>
<evidence type="ECO:0000313" key="3">
    <source>
        <dbReference type="Proteomes" id="UP000823749"/>
    </source>
</evidence>
<name>A0AAV6HPA4_9ERIC</name>
<proteinExistence type="predicted"/>
<dbReference type="PANTHER" id="PTHR38226">
    <property type="entry name" value="(WILD MALAYSIAN BANANA) HYPOTHETICAL PROTEIN"/>
    <property type="match status" value="1"/>
</dbReference>
<evidence type="ECO:0000313" key="2">
    <source>
        <dbReference type="EMBL" id="KAG5515884.1"/>
    </source>
</evidence>
<dbReference type="AlphaFoldDB" id="A0AAV6HPA4"/>